<accession>A0A0J5T6G9</accession>
<dbReference type="InterPro" id="IPR021415">
    <property type="entry name" value="SAV0927-like"/>
</dbReference>
<sequence length="89" mass="10698">MEERFYLYDDIEQTRTRFVSFMGEEQRYDLAITQTERYYGKSLVFDLQGNRFAIIGRDDLDEPGYLESTFKLTEEEAIELRDFLSEVIM</sequence>
<dbReference type="PATRIC" id="fig|189381.10.peg.182"/>
<dbReference type="RefSeq" id="WP_048007037.1">
    <property type="nucleotide sequence ID" value="NZ_CAXQIX010000110.1"/>
</dbReference>
<dbReference type="Proteomes" id="UP000076510">
    <property type="component" value="Unassembled WGS sequence"/>
</dbReference>
<gene>
    <name evidence="1" type="ORF">AV649_20515</name>
</gene>
<dbReference type="Pfam" id="PF11256">
    <property type="entry name" value="SAV0927-like"/>
    <property type="match status" value="1"/>
</dbReference>
<proteinExistence type="predicted"/>
<evidence type="ECO:0000313" key="2">
    <source>
        <dbReference type="Proteomes" id="UP000076510"/>
    </source>
</evidence>
<reference evidence="2" key="1">
    <citation type="submission" date="2016-01" db="EMBL/GenBank/DDBJ databases">
        <title>Whole genome sequencing of Bhargavaea cecembensis T14.</title>
        <authorList>
            <person name="Hong K.W."/>
        </authorList>
    </citation>
    <scope>NUCLEOTIDE SEQUENCE [LARGE SCALE GENOMIC DNA]</scope>
    <source>
        <strain evidence="2">M19</strain>
    </source>
</reference>
<comment type="caution">
    <text evidence="1">The sequence shown here is derived from an EMBL/GenBank/DDBJ whole genome shotgun (WGS) entry which is preliminary data.</text>
</comment>
<evidence type="ECO:0000313" key="1">
    <source>
        <dbReference type="EMBL" id="KZE48110.1"/>
    </source>
</evidence>
<dbReference type="AlphaFoldDB" id="A0A0J5T6G9"/>
<protein>
    <submittedName>
        <fullName evidence="1">Cytosolic protein</fullName>
    </submittedName>
</protein>
<dbReference type="EMBL" id="LQQY01000019">
    <property type="protein sequence ID" value="KZE48110.1"/>
    <property type="molecule type" value="Genomic_DNA"/>
</dbReference>
<organism evidence="1 2">
    <name type="scientific">Rossellomorea marisflavi</name>
    <dbReference type="NCBI Taxonomy" id="189381"/>
    <lineage>
        <taxon>Bacteria</taxon>
        <taxon>Bacillati</taxon>
        <taxon>Bacillota</taxon>
        <taxon>Bacilli</taxon>
        <taxon>Bacillales</taxon>
        <taxon>Bacillaceae</taxon>
        <taxon>Rossellomorea</taxon>
    </lineage>
</organism>
<dbReference type="OrthoDB" id="2381902at2"/>
<name>A0A0J5T6G9_9BACI</name>